<keyword evidence="3" id="KW-1185">Reference proteome</keyword>
<feature type="compositionally biased region" description="Polar residues" evidence="1">
    <location>
        <begin position="366"/>
        <end position="382"/>
    </location>
</feature>
<gene>
    <name evidence="2" type="ORF">AOB57_005450</name>
</gene>
<dbReference type="Proteomes" id="UP000053087">
    <property type="component" value="Chromosome"/>
</dbReference>
<name>A0A660HRL3_9EURY</name>
<evidence type="ECO:0008006" key="4">
    <source>
        <dbReference type="Google" id="ProtNLM"/>
    </source>
</evidence>
<dbReference type="KEGG" id="mfz:AOB57_005450"/>
<evidence type="ECO:0000313" key="2">
    <source>
        <dbReference type="EMBL" id="AYK14706.1"/>
    </source>
</evidence>
<dbReference type="SUPFAM" id="SSF82171">
    <property type="entry name" value="DPP6 N-terminal domain-like"/>
    <property type="match status" value="1"/>
</dbReference>
<dbReference type="NCBIfam" id="TIGR04275">
    <property type="entry name" value="beta_prop_Msarc"/>
    <property type="match status" value="6"/>
</dbReference>
<dbReference type="InterPro" id="IPR011042">
    <property type="entry name" value="6-blade_b-propeller_TolB-like"/>
</dbReference>
<feature type="region of interest" description="Disordered" evidence="1">
    <location>
        <begin position="358"/>
        <end position="382"/>
    </location>
</feature>
<sequence>MEKMKKFYKTGLISIALVLFLIACTASTVTAENVSPTVTVTRIATGVLSYWNQPAIYNDKIVWEDYRNGYENSDIYMYDISTGKETQITTSGSAHFPDIYGDRIVWIDERNKGSNSGYYYDVYMYDLSTGKETQISADGSAYDYESPSISGDKIVWQGSEDNIYVHNLSTNETIEIVTEQQYPGTNLRLDIFNDKIVYWDTRDAYGTEFNDGILNPNIYMYNLSTNKETQITTSKSAVGKPSIYDDKIVWVDNRDGKDDIYMYDISTKKETLIKASEEVGCSTGSPKIYGDRIVWSDSCYSDEYSNIRMYNLSTSTETLIARGNAWYLDVYGDKIVWIEGHNGDGGIYMATLTWDEEPPLDDNNTDDSNGIDNETQVPDNCSSELTPLDRTQALKEYVECTYKCNVKTKTGLATLLDTSMCHYENCDNKKAVSMLKSFIHLAEKMRVCKQISAEEADYMVKEARKIIDLIETH</sequence>
<accession>A0A660HRL3</accession>
<dbReference type="AlphaFoldDB" id="A0A660HRL3"/>
<dbReference type="PANTHER" id="PTHR36842">
    <property type="entry name" value="PROTEIN TOLB HOMOLOG"/>
    <property type="match status" value="1"/>
</dbReference>
<protein>
    <recommendedName>
        <fullName evidence="4">Cell surface protein</fullName>
    </recommendedName>
</protein>
<reference evidence="2 3" key="1">
    <citation type="journal article" date="2016" name="Int. J. Syst. Evol. Microbiol.">
        <title>Methanosarcina flavescens sp. nov., a methanogenic archaeon isolated from a full-scale anaerobic digester.</title>
        <authorList>
            <person name="Kern T."/>
            <person name="Fischer M.A."/>
            <person name="Deppenmeier U."/>
            <person name="Schmitz R.A."/>
            <person name="Rother M."/>
        </authorList>
    </citation>
    <scope>NUCLEOTIDE SEQUENCE [LARGE SCALE GENOMIC DNA]</scope>
    <source>
        <strain evidence="2 3">E03.2</strain>
    </source>
</reference>
<dbReference type="EMBL" id="CP032683">
    <property type="protein sequence ID" value="AYK14706.1"/>
    <property type="molecule type" value="Genomic_DNA"/>
</dbReference>
<dbReference type="Gene3D" id="2.120.10.30">
    <property type="entry name" value="TolB, C-terminal domain"/>
    <property type="match status" value="2"/>
</dbReference>
<dbReference type="PROSITE" id="PS51257">
    <property type="entry name" value="PROKAR_LIPOPROTEIN"/>
    <property type="match status" value="1"/>
</dbReference>
<dbReference type="PANTHER" id="PTHR36842:SF1">
    <property type="entry name" value="PROTEIN TOLB"/>
    <property type="match status" value="1"/>
</dbReference>
<proteinExistence type="predicted"/>
<evidence type="ECO:0000313" key="3">
    <source>
        <dbReference type="Proteomes" id="UP000053087"/>
    </source>
</evidence>
<evidence type="ECO:0000256" key="1">
    <source>
        <dbReference type="SAM" id="MobiDB-lite"/>
    </source>
</evidence>
<dbReference type="InterPro" id="IPR027618">
    <property type="entry name" value="Beta_prop_Msarc"/>
</dbReference>
<organism evidence="2 3">
    <name type="scientific">Methanosarcina flavescens</name>
    <dbReference type="NCBI Taxonomy" id="1715806"/>
    <lineage>
        <taxon>Archaea</taxon>
        <taxon>Methanobacteriati</taxon>
        <taxon>Methanobacteriota</taxon>
        <taxon>Stenosarchaea group</taxon>
        <taxon>Methanomicrobia</taxon>
        <taxon>Methanosarcinales</taxon>
        <taxon>Methanosarcinaceae</taxon>
        <taxon>Methanosarcina</taxon>
    </lineage>
</organism>